<proteinExistence type="inferred from homology"/>
<evidence type="ECO:0000313" key="9">
    <source>
        <dbReference type="Proteomes" id="UP001169217"/>
    </source>
</evidence>
<keyword evidence="5" id="KW-0862">Zinc</keyword>
<dbReference type="EMBL" id="JARUPT010001615">
    <property type="protein sequence ID" value="KAK0367415.1"/>
    <property type="molecule type" value="Genomic_DNA"/>
</dbReference>
<dbReference type="SUPFAM" id="SSF63411">
    <property type="entry name" value="LuxS/MPP-like metallohydrolase"/>
    <property type="match status" value="1"/>
</dbReference>
<dbReference type="PANTHER" id="PTHR43690">
    <property type="entry name" value="NARDILYSIN"/>
    <property type="match status" value="1"/>
</dbReference>
<organism evidence="8 9">
    <name type="scientific">Colletotrichum limetticola</name>
    <dbReference type="NCBI Taxonomy" id="1209924"/>
    <lineage>
        <taxon>Eukaryota</taxon>
        <taxon>Fungi</taxon>
        <taxon>Dikarya</taxon>
        <taxon>Ascomycota</taxon>
        <taxon>Pezizomycotina</taxon>
        <taxon>Sordariomycetes</taxon>
        <taxon>Hypocreomycetidae</taxon>
        <taxon>Glomerellales</taxon>
        <taxon>Glomerellaceae</taxon>
        <taxon>Colletotrichum</taxon>
        <taxon>Colletotrichum acutatum species complex</taxon>
    </lineage>
</organism>
<evidence type="ECO:0000256" key="6">
    <source>
        <dbReference type="ARBA" id="ARBA00023049"/>
    </source>
</evidence>
<feature type="domain" description="Peptidase M16 N-terminal" evidence="7">
    <location>
        <begin position="2"/>
        <end position="121"/>
    </location>
</feature>
<evidence type="ECO:0000313" key="8">
    <source>
        <dbReference type="EMBL" id="KAK0367415.1"/>
    </source>
</evidence>
<protein>
    <submittedName>
        <fullName evidence="8">Peptidase M16 inactive domain-containing protein</fullName>
    </submittedName>
</protein>
<evidence type="ECO:0000259" key="7">
    <source>
        <dbReference type="Pfam" id="PF00675"/>
    </source>
</evidence>
<dbReference type="InterPro" id="IPR011249">
    <property type="entry name" value="Metalloenz_LuxS/M16"/>
</dbReference>
<feature type="non-terminal residue" evidence="8">
    <location>
        <position position="165"/>
    </location>
</feature>
<keyword evidence="6" id="KW-0482">Metalloprotease</keyword>
<evidence type="ECO:0000256" key="2">
    <source>
        <dbReference type="ARBA" id="ARBA00022670"/>
    </source>
</evidence>
<evidence type="ECO:0000256" key="4">
    <source>
        <dbReference type="ARBA" id="ARBA00022801"/>
    </source>
</evidence>
<keyword evidence="3" id="KW-0479">Metal-binding</keyword>
<dbReference type="InterPro" id="IPR011765">
    <property type="entry name" value="Pept_M16_N"/>
</dbReference>
<comment type="caution">
    <text evidence="8">The sequence shown here is derived from an EMBL/GenBank/DDBJ whole genome shotgun (WGS) entry which is preliminary data.</text>
</comment>
<evidence type="ECO:0000256" key="5">
    <source>
        <dbReference type="ARBA" id="ARBA00022833"/>
    </source>
</evidence>
<name>A0ABQ9P699_9PEZI</name>
<accession>A0ABQ9P699</accession>
<sequence>MPGMAHAVEHLLSKGNKKFPAENGFFEYLGVNNGYSNAHTMPTSTKYVFQVAAKPKNNEEPSSTNPSPLKEALHRFAENFISPLFSKDTIDRELQAVHSEHQKNTQLDSWRLEQVEKSLSNHKHPYHRFATGNLDVLQTQPEAKGIDIRDRLVAFWKRHYSANVM</sequence>
<dbReference type="PANTHER" id="PTHR43690:SF18">
    <property type="entry name" value="INSULIN-DEGRADING ENZYME-RELATED"/>
    <property type="match status" value="1"/>
</dbReference>
<evidence type="ECO:0000256" key="1">
    <source>
        <dbReference type="ARBA" id="ARBA00007261"/>
    </source>
</evidence>
<dbReference type="Gene3D" id="3.30.830.10">
    <property type="entry name" value="Metalloenzyme, LuxS/M16 peptidase-like"/>
    <property type="match status" value="1"/>
</dbReference>
<keyword evidence="2" id="KW-0645">Protease</keyword>
<keyword evidence="4" id="KW-0378">Hydrolase</keyword>
<dbReference type="InterPro" id="IPR050626">
    <property type="entry name" value="Peptidase_M16"/>
</dbReference>
<keyword evidence="9" id="KW-1185">Reference proteome</keyword>
<gene>
    <name evidence="8" type="ORF">CLIM01_15228</name>
</gene>
<comment type="similarity">
    <text evidence="1">Belongs to the peptidase M16 family.</text>
</comment>
<evidence type="ECO:0000256" key="3">
    <source>
        <dbReference type="ARBA" id="ARBA00022723"/>
    </source>
</evidence>
<dbReference type="Proteomes" id="UP001169217">
    <property type="component" value="Unassembled WGS sequence"/>
</dbReference>
<reference evidence="8" key="1">
    <citation type="submission" date="2023-04" db="EMBL/GenBank/DDBJ databases">
        <title>Colletotrichum limetticola genome sequence.</title>
        <authorList>
            <person name="Baroncelli R."/>
        </authorList>
    </citation>
    <scope>NUCLEOTIDE SEQUENCE</scope>
    <source>
        <strain evidence="8">KLA-Anderson</strain>
    </source>
</reference>
<dbReference type="Pfam" id="PF00675">
    <property type="entry name" value="Peptidase_M16"/>
    <property type="match status" value="1"/>
</dbReference>